<evidence type="ECO:0000313" key="2">
    <source>
        <dbReference type="EMBL" id="MBD3931803.1"/>
    </source>
</evidence>
<sequence length="331" mass="37169">MTANALAVFGVTSEEEALYRFLLRNPGIRADEVDQRVGSPREAVERGLERLRHLGLLRHDVSDRGLTPTSPDIAMARLMDRRLQELHEEIMRVTTSRYVVDLLRAEVVDDEETSPQGVEQLVDLGQIRNQIDELAFFAREEILSVEPYTRLTPENITQSRPLDLRCLRRGVSIRNVVRSDALEHGPTAAYLRELVAHGARVRVADDVTERILVYDRRTALVPIDPADTSRGALVTREGGLVCNIIALFEKIWEQADDLRASGEGVRTPPELTETERRVLLSMVSVGKDEAGARELGVSVRTYRRHVADLMRTLGAASRVQAALIARERGWI</sequence>
<dbReference type="EMBL" id="JACXYU010000003">
    <property type="protein sequence ID" value="MBD3931803.1"/>
    <property type="molecule type" value="Genomic_DNA"/>
</dbReference>
<dbReference type="InterPro" id="IPR036390">
    <property type="entry name" value="WH_DNA-bd_sf"/>
</dbReference>
<feature type="domain" description="HTH luxR-type" evidence="1">
    <location>
        <begin position="264"/>
        <end position="329"/>
    </location>
</feature>
<dbReference type="AlphaFoldDB" id="A0A927EY33"/>
<accession>A0A927EY33</accession>
<proteinExistence type="predicted"/>
<dbReference type="GO" id="GO:0006355">
    <property type="term" value="P:regulation of DNA-templated transcription"/>
    <property type="evidence" value="ECO:0007669"/>
    <property type="project" value="InterPro"/>
</dbReference>
<organism evidence="2 3">
    <name type="scientific">Streptomyces chumphonensis</name>
    <dbReference type="NCBI Taxonomy" id="1214925"/>
    <lineage>
        <taxon>Bacteria</taxon>
        <taxon>Bacillati</taxon>
        <taxon>Actinomycetota</taxon>
        <taxon>Actinomycetes</taxon>
        <taxon>Kitasatosporales</taxon>
        <taxon>Streptomycetaceae</taxon>
        <taxon>Streptomyces</taxon>
    </lineage>
</organism>
<dbReference type="SMART" id="SM00421">
    <property type="entry name" value="HTH_LUXR"/>
    <property type="match status" value="1"/>
</dbReference>
<dbReference type="PANTHER" id="PTHR34293:SF1">
    <property type="entry name" value="HTH-TYPE TRANSCRIPTIONAL REGULATOR TRMBL2"/>
    <property type="match status" value="1"/>
</dbReference>
<dbReference type="Gene3D" id="1.10.10.10">
    <property type="entry name" value="Winged helix-like DNA-binding domain superfamily/Winged helix DNA-binding domain"/>
    <property type="match status" value="2"/>
</dbReference>
<dbReference type="RefSeq" id="WP_191209082.1">
    <property type="nucleotide sequence ID" value="NZ_BAABKL010000018.1"/>
</dbReference>
<keyword evidence="3" id="KW-1185">Reference proteome</keyword>
<dbReference type="PANTHER" id="PTHR34293">
    <property type="entry name" value="HTH-TYPE TRANSCRIPTIONAL REGULATOR TRMBL2"/>
    <property type="match status" value="1"/>
</dbReference>
<protein>
    <submittedName>
        <fullName evidence="2">Helix-turn-helix transcriptional regulator</fullName>
    </submittedName>
</protein>
<gene>
    <name evidence="2" type="ORF">IF129_09540</name>
</gene>
<dbReference type="InterPro" id="IPR016032">
    <property type="entry name" value="Sig_transdc_resp-reg_C-effctor"/>
</dbReference>
<dbReference type="SUPFAM" id="SSF46785">
    <property type="entry name" value="Winged helix' DNA-binding domain"/>
    <property type="match status" value="1"/>
</dbReference>
<dbReference type="InterPro" id="IPR051797">
    <property type="entry name" value="TrmB-like"/>
</dbReference>
<reference evidence="2" key="1">
    <citation type="submission" date="2020-09" db="EMBL/GenBank/DDBJ databases">
        <title>Secondary metabolite and genome analysis of marine Streptomyces chumphonensis KK1-2T.</title>
        <authorList>
            <person name="Phongsopitanun W."/>
            <person name="Kanchanasin P."/>
            <person name="Pittayakhajonwut P."/>
            <person name="Suwanborirux K."/>
            <person name="Tanasupawat S."/>
        </authorList>
    </citation>
    <scope>NUCLEOTIDE SEQUENCE</scope>
    <source>
        <strain evidence="2">KK1-2</strain>
    </source>
</reference>
<dbReference type="GO" id="GO:0003677">
    <property type="term" value="F:DNA binding"/>
    <property type="evidence" value="ECO:0007669"/>
    <property type="project" value="InterPro"/>
</dbReference>
<dbReference type="Pfam" id="PF00196">
    <property type="entry name" value="GerE"/>
    <property type="match status" value="1"/>
</dbReference>
<comment type="caution">
    <text evidence="2">The sequence shown here is derived from an EMBL/GenBank/DDBJ whole genome shotgun (WGS) entry which is preliminary data.</text>
</comment>
<dbReference type="InterPro" id="IPR036388">
    <property type="entry name" value="WH-like_DNA-bd_sf"/>
</dbReference>
<dbReference type="CDD" id="cd06170">
    <property type="entry name" value="LuxR_C_like"/>
    <property type="match status" value="1"/>
</dbReference>
<name>A0A927EY33_9ACTN</name>
<evidence type="ECO:0000313" key="3">
    <source>
        <dbReference type="Proteomes" id="UP000632289"/>
    </source>
</evidence>
<dbReference type="Proteomes" id="UP000632289">
    <property type="component" value="Unassembled WGS sequence"/>
</dbReference>
<dbReference type="SUPFAM" id="SSF46894">
    <property type="entry name" value="C-terminal effector domain of the bipartite response regulators"/>
    <property type="match status" value="1"/>
</dbReference>
<dbReference type="PROSITE" id="PS50043">
    <property type="entry name" value="HTH_LUXR_2"/>
    <property type="match status" value="1"/>
</dbReference>
<dbReference type="InterPro" id="IPR000792">
    <property type="entry name" value="Tscrpt_reg_LuxR_C"/>
</dbReference>
<evidence type="ECO:0000259" key="1">
    <source>
        <dbReference type="PROSITE" id="PS50043"/>
    </source>
</evidence>